<dbReference type="PANTHER" id="PTHR35617:SF3">
    <property type="entry name" value="CORE-BINDING (CB) DOMAIN-CONTAINING PROTEIN"/>
    <property type="match status" value="1"/>
</dbReference>
<organism evidence="6">
    <name type="scientific">Cacopsylla melanoneura</name>
    <dbReference type="NCBI Taxonomy" id="428564"/>
    <lineage>
        <taxon>Eukaryota</taxon>
        <taxon>Metazoa</taxon>
        <taxon>Ecdysozoa</taxon>
        <taxon>Arthropoda</taxon>
        <taxon>Hexapoda</taxon>
        <taxon>Insecta</taxon>
        <taxon>Pterygota</taxon>
        <taxon>Neoptera</taxon>
        <taxon>Paraneoptera</taxon>
        <taxon>Hemiptera</taxon>
        <taxon>Sternorrhyncha</taxon>
        <taxon>Psylloidea</taxon>
        <taxon>Psyllidae</taxon>
        <taxon>Psyllinae</taxon>
        <taxon>Cacopsylla</taxon>
    </lineage>
</organism>
<dbReference type="GO" id="GO:0003677">
    <property type="term" value="F:DNA binding"/>
    <property type="evidence" value="ECO:0007669"/>
    <property type="project" value="UniProtKB-KW"/>
</dbReference>
<feature type="compositionally biased region" description="Low complexity" evidence="3">
    <location>
        <begin position="418"/>
        <end position="441"/>
    </location>
</feature>
<dbReference type="InterPro" id="IPR013762">
    <property type="entry name" value="Integrase-like_cat_sf"/>
</dbReference>
<reference evidence="6" key="1">
    <citation type="submission" date="2021-05" db="EMBL/GenBank/DDBJ databases">
        <authorList>
            <person name="Alioto T."/>
            <person name="Alioto T."/>
            <person name="Gomez Garrido J."/>
        </authorList>
    </citation>
    <scope>NUCLEOTIDE SEQUENCE</scope>
</reference>
<feature type="domain" description="Core-binding (CB)" evidence="5">
    <location>
        <begin position="504"/>
        <end position="587"/>
    </location>
</feature>
<feature type="compositionally biased region" description="Basic and acidic residues" evidence="3">
    <location>
        <begin position="145"/>
        <end position="155"/>
    </location>
</feature>
<evidence type="ECO:0000313" key="6">
    <source>
        <dbReference type="EMBL" id="CAG6637943.1"/>
    </source>
</evidence>
<dbReference type="InterPro" id="IPR011010">
    <property type="entry name" value="DNA_brk_join_enz"/>
</dbReference>
<dbReference type="Gene3D" id="1.10.443.10">
    <property type="entry name" value="Intergrase catalytic core"/>
    <property type="match status" value="1"/>
</dbReference>
<keyword evidence="2" id="KW-0233">DNA recombination</keyword>
<evidence type="ECO:0000256" key="3">
    <source>
        <dbReference type="SAM" id="MobiDB-lite"/>
    </source>
</evidence>
<dbReference type="AlphaFoldDB" id="A0A8D8QTD3"/>
<evidence type="ECO:0008006" key="7">
    <source>
        <dbReference type="Google" id="ProtNLM"/>
    </source>
</evidence>
<dbReference type="InterPro" id="IPR010998">
    <property type="entry name" value="Integrase_recombinase_N"/>
</dbReference>
<protein>
    <recommendedName>
        <fullName evidence="7">Tyr recombinase domain-containing protein</fullName>
    </recommendedName>
</protein>
<proteinExistence type="predicted"/>
<dbReference type="GO" id="GO:0006310">
    <property type="term" value="P:DNA recombination"/>
    <property type="evidence" value="ECO:0007669"/>
    <property type="project" value="UniProtKB-KW"/>
</dbReference>
<evidence type="ECO:0000259" key="4">
    <source>
        <dbReference type="PROSITE" id="PS51898"/>
    </source>
</evidence>
<feature type="domain" description="Tyr recombinase" evidence="4">
    <location>
        <begin position="606"/>
        <end position="813"/>
    </location>
</feature>
<dbReference type="EMBL" id="HBUF01100600">
    <property type="protein sequence ID" value="CAG6637943.1"/>
    <property type="molecule type" value="Transcribed_RNA"/>
</dbReference>
<keyword evidence="1" id="KW-0238">DNA-binding</keyword>
<dbReference type="InterPro" id="IPR002104">
    <property type="entry name" value="Integrase_catalytic"/>
</dbReference>
<dbReference type="PANTHER" id="PTHR35617">
    <property type="entry name" value="PHAGE_INTEGRASE DOMAIN-CONTAINING PROTEIN"/>
    <property type="match status" value="1"/>
</dbReference>
<dbReference type="PROSITE" id="PS51898">
    <property type="entry name" value="TYR_RECOMBINASE"/>
    <property type="match status" value="1"/>
</dbReference>
<feature type="region of interest" description="Disordered" evidence="3">
    <location>
        <begin position="117"/>
        <end position="156"/>
    </location>
</feature>
<dbReference type="PROSITE" id="PS51900">
    <property type="entry name" value="CB"/>
    <property type="match status" value="1"/>
</dbReference>
<dbReference type="Gene3D" id="1.10.150.130">
    <property type="match status" value="1"/>
</dbReference>
<accession>A0A8D8QTD3</accession>
<evidence type="ECO:0000259" key="5">
    <source>
        <dbReference type="PROSITE" id="PS51900"/>
    </source>
</evidence>
<sequence>MKIPSFLQPGDFFGENRSFSGILPHSRQILSSEVSIPGLPRGDILHDMLTLRPILGSTDIRKSVELGGGLFAGAGTQNRCISRRFPLGEPGSSTSAVSNQFGHRHSSVLGLDNQFQKVSVDPNPSSPVPGNNVEPVLGRKISSSRQEESHSRVPRESGYVRPLVLENRDENNRLSQFRGIRYSLRQDSLSPDSVGMPPSSEISTSQAILNTRGDSCSNSMVVTGSPQSFSYICSQSRGIHNNGCLRQWVGCANERPNVNGHLVCGSRDLAHKCQGVVCCAQGSRIKSFVPQRQVYPGSIRQSNSSCLHPKGGGYPISAPAERNRVSVPSSRKQQYISDSQLYSRNIQQYSGQSFASESTTRLAPIGSNVEMDIPAVGDACNRLIRDQEFSGRPNVCVSVSSRPSGLLHRRVLQKLDLSSGMGVSSSSSATPSPSTSPQVTGKVHHNSSELGEGVLASGSEAEGIGSSSSLREPQKSPNRLSLGSASSRSELPEFAGLVGSGWVAQTVGWEKNDLQLLQSAWRKSTLSSYKAPWQRWSSWSSKAKVSLNNPSPQDLARFLSYLHSENFAYSTILVHKSVVTTIANPARASELSGHPIVRQVLKAISIKSVSESREIWDISTLIAWIKSHPPSENNHFLVSRHLALILLLASGRRVHDLTLLRTSAKHFQDNGDHVVFWPAFGSKTDKVSHRQSGWRLNENQSDSTLDPVKWVRKLNALSSIRAGSKSSDSLFITTRGRVKPASRSVIAGWVRTAMLEAGIKASAGSVRSALGSSRMEADASLDSVLKRGNWRNEKNFFKHYYKAVVKGPQNAFEITNLSFEPV</sequence>
<dbReference type="InterPro" id="IPR044068">
    <property type="entry name" value="CB"/>
</dbReference>
<feature type="compositionally biased region" description="Low complexity" evidence="3">
    <location>
        <begin position="118"/>
        <end position="136"/>
    </location>
</feature>
<feature type="compositionally biased region" description="Polar residues" evidence="3">
    <location>
        <begin position="475"/>
        <end position="485"/>
    </location>
</feature>
<dbReference type="SUPFAM" id="SSF56349">
    <property type="entry name" value="DNA breaking-rejoining enzymes"/>
    <property type="match status" value="1"/>
</dbReference>
<evidence type="ECO:0000256" key="1">
    <source>
        <dbReference type="ARBA" id="ARBA00023125"/>
    </source>
</evidence>
<dbReference type="GO" id="GO:0015074">
    <property type="term" value="P:DNA integration"/>
    <property type="evidence" value="ECO:0007669"/>
    <property type="project" value="InterPro"/>
</dbReference>
<feature type="compositionally biased region" description="Low complexity" evidence="3">
    <location>
        <begin position="456"/>
        <end position="469"/>
    </location>
</feature>
<name>A0A8D8QTD3_9HEMI</name>
<evidence type="ECO:0000256" key="2">
    <source>
        <dbReference type="ARBA" id="ARBA00023172"/>
    </source>
</evidence>
<feature type="region of interest" description="Disordered" evidence="3">
    <location>
        <begin position="418"/>
        <end position="485"/>
    </location>
</feature>